<comment type="caution">
    <text evidence="1">The sequence shown here is derived from an EMBL/GenBank/DDBJ whole genome shotgun (WGS) entry which is preliminary data.</text>
</comment>
<keyword evidence="2" id="KW-1185">Reference proteome</keyword>
<organism evidence="1 2">
    <name type="scientific">Trametes pubescens</name>
    <name type="common">White-rot fungus</name>
    <dbReference type="NCBI Taxonomy" id="154538"/>
    <lineage>
        <taxon>Eukaryota</taxon>
        <taxon>Fungi</taxon>
        <taxon>Dikarya</taxon>
        <taxon>Basidiomycota</taxon>
        <taxon>Agaricomycotina</taxon>
        <taxon>Agaricomycetes</taxon>
        <taxon>Polyporales</taxon>
        <taxon>Polyporaceae</taxon>
        <taxon>Trametes</taxon>
    </lineage>
</organism>
<accession>A0A1M2W0G1</accession>
<name>A0A1M2W0G1_TRAPU</name>
<dbReference type="AlphaFoldDB" id="A0A1M2W0G1"/>
<sequence length="108" mass="12002">MTTESSSKDWSAQDDAILCRGFHRVPTDGVKAPGTLVDAEYPFLDTKVESDVLDRARTLQSAEAQDITVEQRGGEQLRWCCWRTRGQRLGSEVARANVPHTGLTRRAA</sequence>
<evidence type="ECO:0000313" key="1">
    <source>
        <dbReference type="EMBL" id="OJT13344.1"/>
    </source>
</evidence>
<gene>
    <name evidence="1" type="ORF">TRAPUB_10110</name>
</gene>
<evidence type="ECO:0000313" key="2">
    <source>
        <dbReference type="Proteomes" id="UP000184267"/>
    </source>
</evidence>
<dbReference type="Proteomes" id="UP000184267">
    <property type="component" value="Unassembled WGS sequence"/>
</dbReference>
<protein>
    <submittedName>
        <fullName evidence="1">Uncharacterized protein</fullName>
    </submittedName>
</protein>
<dbReference type="EMBL" id="MNAD01000413">
    <property type="protein sequence ID" value="OJT13344.1"/>
    <property type="molecule type" value="Genomic_DNA"/>
</dbReference>
<reference evidence="1 2" key="1">
    <citation type="submission" date="2016-10" db="EMBL/GenBank/DDBJ databases">
        <title>Genome sequence of the basidiomycete white-rot fungus Trametes pubescens.</title>
        <authorList>
            <person name="Makela M.R."/>
            <person name="Granchi Z."/>
            <person name="Peng M."/>
            <person name="De Vries R.P."/>
            <person name="Grigoriev I."/>
            <person name="Riley R."/>
            <person name="Hilden K."/>
        </authorList>
    </citation>
    <scope>NUCLEOTIDE SEQUENCE [LARGE SCALE GENOMIC DNA]</scope>
    <source>
        <strain evidence="1 2">FBCC735</strain>
    </source>
</reference>
<proteinExistence type="predicted"/>